<dbReference type="AlphaFoldDB" id="A0AAN6JIA3"/>
<evidence type="ECO:0000256" key="8">
    <source>
        <dbReference type="ARBA" id="ARBA00022741"/>
    </source>
</evidence>
<dbReference type="PROSITE" id="PS50862">
    <property type="entry name" value="AA_TRNA_LIGASE_II"/>
    <property type="match status" value="1"/>
</dbReference>
<evidence type="ECO:0000256" key="4">
    <source>
        <dbReference type="ARBA" id="ARBA00012829"/>
    </source>
</evidence>
<dbReference type="Gene3D" id="3.30.40.230">
    <property type="match status" value="1"/>
</dbReference>
<dbReference type="PANTHER" id="PTHR10745:SF0">
    <property type="entry name" value="GLYCINE--TRNA LIGASE"/>
    <property type="match status" value="1"/>
</dbReference>
<dbReference type="Pfam" id="PF00587">
    <property type="entry name" value="tRNA-synt_2b"/>
    <property type="match status" value="1"/>
</dbReference>
<dbReference type="EC" id="6.1.1.14" evidence="4"/>
<keyword evidence="9" id="KW-0067">ATP-binding</keyword>
<evidence type="ECO:0000256" key="14">
    <source>
        <dbReference type="SAM" id="MobiDB-lite"/>
    </source>
</evidence>
<dbReference type="Gene3D" id="3.30.720.200">
    <property type="match status" value="1"/>
</dbReference>
<evidence type="ECO:0000256" key="9">
    <source>
        <dbReference type="ARBA" id="ARBA00022840"/>
    </source>
</evidence>
<dbReference type="SUPFAM" id="SSF55681">
    <property type="entry name" value="Class II aaRS and biotin synthetases"/>
    <property type="match status" value="1"/>
</dbReference>
<comment type="subcellular location">
    <subcellularLocation>
        <location evidence="1">Cytoplasm</location>
    </subcellularLocation>
</comment>
<evidence type="ECO:0000256" key="5">
    <source>
        <dbReference type="ARBA" id="ARBA00022490"/>
    </source>
</evidence>
<dbReference type="GO" id="GO:0016740">
    <property type="term" value="F:transferase activity"/>
    <property type="evidence" value="ECO:0007669"/>
    <property type="project" value="UniProtKB-KW"/>
</dbReference>
<dbReference type="InterPro" id="IPR006195">
    <property type="entry name" value="aa-tRNA-synth_II"/>
</dbReference>
<dbReference type="FunFam" id="3.30.930.10:FF:000010">
    <property type="entry name" value="Glycyl-tRNA synthetase 1"/>
    <property type="match status" value="1"/>
</dbReference>
<dbReference type="Proteomes" id="UP001176521">
    <property type="component" value="Unassembled WGS sequence"/>
</dbReference>
<dbReference type="InterPro" id="IPR033731">
    <property type="entry name" value="GlyRS-like_core"/>
</dbReference>
<proteinExistence type="inferred from homology"/>
<dbReference type="Gene3D" id="3.30.930.10">
    <property type="entry name" value="Bira Bifunctional Protein, Domain 2"/>
    <property type="match status" value="1"/>
</dbReference>
<dbReference type="CDD" id="cd00774">
    <property type="entry name" value="GlyRS-like_core"/>
    <property type="match status" value="1"/>
</dbReference>
<dbReference type="PANTHER" id="PTHR10745">
    <property type="entry name" value="GLYCYL-TRNA SYNTHETASE/DNA POLYMERASE SUBUNIT GAMMA-2"/>
    <property type="match status" value="1"/>
</dbReference>
<evidence type="ECO:0000256" key="13">
    <source>
        <dbReference type="ARBA" id="ARBA00051967"/>
    </source>
</evidence>
<evidence type="ECO:0000313" key="16">
    <source>
        <dbReference type="EMBL" id="KAK0525115.1"/>
    </source>
</evidence>
<dbReference type="InterPro" id="IPR045864">
    <property type="entry name" value="aa-tRNA-synth_II/BPL/LPL"/>
</dbReference>
<organism evidence="16 17">
    <name type="scientific">Tilletia horrida</name>
    <dbReference type="NCBI Taxonomy" id="155126"/>
    <lineage>
        <taxon>Eukaryota</taxon>
        <taxon>Fungi</taxon>
        <taxon>Dikarya</taxon>
        <taxon>Basidiomycota</taxon>
        <taxon>Ustilaginomycotina</taxon>
        <taxon>Exobasidiomycetes</taxon>
        <taxon>Tilletiales</taxon>
        <taxon>Tilletiaceae</taxon>
        <taxon>Tilletia</taxon>
    </lineage>
</organism>
<keyword evidence="6 16" id="KW-0436">Ligase</keyword>
<dbReference type="SUPFAM" id="SSF52954">
    <property type="entry name" value="Class II aaRS ABD-related"/>
    <property type="match status" value="1"/>
</dbReference>
<keyword evidence="11" id="KW-0030">Aminoacyl-tRNA synthetase</keyword>
<gene>
    <name evidence="16" type="primary">GRS1</name>
    <name evidence="16" type="ORF">OC842_005614</name>
</gene>
<comment type="similarity">
    <text evidence="2">Belongs to the class-II aminoacyl-tRNA synthetase family.</text>
</comment>
<evidence type="ECO:0000259" key="15">
    <source>
        <dbReference type="PROSITE" id="PS50862"/>
    </source>
</evidence>
<dbReference type="NCBIfam" id="TIGR00389">
    <property type="entry name" value="glyS_dimeric"/>
    <property type="match status" value="1"/>
</dbReference>
<evidence type="ECO:0000256" key="6">
    <source>
        <dbReference type="ARBA" id="ARBA00022598"/>
    </source>
</evidence>
<feature type="domain" description="Aminoacyl-transfer RNA synthetases class-II family profile" evidence="15">
    <location>
        <begin position="258"/>
        <end position="602"/>
    </location>
</feature>
<evidence type="ECO:0000256" key="11">
    <source>
        <dbReference type="ARBA" id="ARBA00023146"/>
    </source>
</evidence>
<dbReference type="InterPro" id="IPR036621">
    <property type="entry name" value="Anticodon-bd_dom_sf"/>
</dbReference>
<dbReference type="InterPro" id="IPR027031">
    <property type="entry name" value="Gly-tRNA_synthase/POLG2"/>
</dbReference>
<comment type="subunit">
    <text evidence="3">Homodimer.</text>
</comment>
<dbReference type="FunFam" id="3.30.930.10:FF:000158">
    <property type="entry name" value="Glycyl-tRNA synthetase"/>
    <property type="match status" value="1"/>
</dbReference>
<keyword evidence="17" id="KW-1185">Reference proteome</keyword>
<dbReference type="InterPro" id="IPR004154">
    <property type="entry name" value="Anticodon-bd"/>
</dbReference>
<evidence type="ECO:0000256" key="12">
    <source>
        <dbReference type="ARBA" id="ARBA00030057"/>
    </source>
</evidence>
<evidence type="ECO:0000256" key="7">
    <source>
        <dbReference type="ARBA" id="ARBA00022679"/>
    </source>
</evidence>
<dbReference type="Gene3D" id="3.40.50.800">
    <property type="entry name" value="Anticodon-binding domain"/>
    <property type="match status" value="1"/>
</dbReference>
<name>A0AAN6JIA3_9BASI</name>
<reference evidence="16" key="1">
    <citation type="journal article" date="2023" name="PhytoFront">
        <title>Draft Genome Resources of Seven Strains of Tilletia horrida, Causal Agent of Kernel Smut of Rice.</title>
        <authorList>
            <person name="Khanal S."/>
            <person name="Antony Babu S."/>
            <person name="Zhou X.G."/>
        </authorList>
    </citation>
    <scope>NUCLEOTIDE SEQUENCE</scope>
    <source>
        <strain evidence="16">TX3</strain>
    </source>
</reference>
<dbReference type="NCBIfam" id="NF003211">
    <property type="entry name" value="PRK04173.1"/>
    <property type="match status" value="1"/>
</dbReference>
<evidence type="ECO:0000313" key="17">
    <source>
        <dbReference type="Proteomes" id="UP001176521"/>
    </source>
</evidence>
<accession>A0AAN6JIA3</accession>
<evidence type="ECO:0000256" key="3">
    <source>
        <dbReference type="ARBA" id="ARBA00011738"/>
    </source>
</evidence>
<keyword evidence="10" id="KW-0648">Protein biosynthesis</keyword>
<evidence type="ECO:0000256" key="10">
    <source>
        <dbReference type="ARBA" id="ARBA00022917"/>
    </source>
</evidence>
<dbReference type="FunFam" id="3.30.720.200:FF:000001">
    <property type="entry name" value="Glycine--tRNA ligase 2"/>
    <property type="match status" value="1"/>
</dbReference>
<keyword evidence="7" id="KW-0808">Transferase</keyword>
<evidence type="ECO:0000256" key="2">
    <source>
        <dbReference type="ARBA" id="ARBA00008226"/>
    </source>
</evidence>
<keyword evidence="5" id="KW-0963">Cytoplasm</keyword>
<dbReference type="FunFam" id="3.40.50.800:FF:000004">
    <property type="entry name" value="Glycine--tRNA ligase 2"/>
    <property type="match status" value="1"/>
</dbReference>
<dbReference type="GO" id="GO:0005739">
    <property type="term" value="C:mitochondrion"/>
    <property type="evidence" value="ECO:0007669"/>
    <property type="project" value="TreeGrafter"/>
</dbReference>
<comment type="catalytic activity">
    <reaction evidence="13">
        <text>2 ATP + H(+) = P(1),P(4)-bis(5'-adenosyl) tetraphosphate + diphosphate</text>
        <dbReference type="Rhea" id="RHEA:34935"/>
        <dbReference type="ChEBI" id="CHEBI:15378"/>
        <dbReference type="ChEBI" id="CHEBI:30616"/>
        <dbReference type="ChEBI" id="CHEBI:33019"/>
        <dbReference type="ChEBI" id="CHEBI:58141"/>
    </reaction>
</comment>
<dbReference type="GO" id="GO:0005524">
    <property type="term" value="F:ATP binding"/>
    <property type="evidence" value="ECO:0007669"/>
    <property type="project" value="UniProtKB-KW"/>
</dbReference>
<dbReference type="GO" id="GO:0004820">
    <property type="term" value="F:glycine-tRNA ligase activity"/>
    <property type="evidence" value="ECO:0007669"/>
    <property type="project" value="UniProtKB-EC"/>
</dbReference>
<sequence length="756" mass="82759">MRTAAAAATTTTLLFSSAFRSSTASLRRPAAAAAAAASPGVRLPSLCRTFHAALPSFQSNTNTNSKNKMSNTAAVNRDAVPFQRAQLEGLCQKRFFYTQAFEIYGGVAGLYDYGPMGASLQANIITQWRNHFILEEEMLELDTTIMTLADVLKTSGHVDKFADFMCKDLKNGEIFRADHLVEGVLEARIQGHNMAIAAEQQASSSSGAAGAAGADPAAEKDDKKRKKKVKAVAVKLDQAVVDEYNHTLAQIDNYTGPELGALIKKYDIRTPESGNEVSDPVEFNLMFDTQIGPTGAVKGYLRPETAQGHFVNFARLLEFNNGRVPFASAHIGKSFRNEISPRAGLLRVREFTMAEIEHYVDPLEKDHEKFDDVANLVLSFLPKDIQEAGKTDLVKISIGEAVKTGMVDNQTLGYFLGRIHLFLLKIGINPERLRFRQHMGNEMAHYASDCWDAEIHTSYGWIECVGCADRSAYDLTVHSKRTKRDLVVQQQLKEPKIYDKLVPVLDMKKLGPAFKKQAKAVEEAVLALDQAALEKAQSELKNGKTSVVVGSETVELADDLLKVEKRTIKETVREFTPNVIEPSFGIGRIFYSLLEHSFWVRPEEAAAAGASAPPTTTAAAADKAAVFRGVLSLPPLVAPIKVLIVPISATPQLSPLVKEVSRKLRSANVAIRVDDSSATIGRRYSRNDELGTPYACTIDFASVSKGTMTLRERDTTSQRIGSIDDVVRVIVDLCEGRLDWAGACAKLPEYSGEQAV</sequence>
<feature type="compositionally biased region" description="Low complexity" evidence="14">
    <location>
        <begin position="200"/>
        <end position="216"/>
    </location>
</feature>
<evidence type="ECO:0000256" key="1">
    <source>
        <dbReference type="ARBA" id="ARBA00004496"/>
    </source>
</evidence>
<dbReference type="EMBL" id="JAPDMQ010000415">
    <property type="protein sequence ID" value="KAK0525115.1"/>
    <property type="molecule type" value="Genomic_DNA"/>
</dbReference>
<protein>
    <recommendedName>
        <fullName evidence="4">glycine--tRNA ligase</fullName>
        <ecNumber evidence="4">6.1.1.14</ecNumber>
    </recommendedName>
    <alternativeName>
        <fullName evidence="12">Diadenosine tetraphosphate synthetase</fullName>
    </alternativeName>
</protein>
<comment type="caution">
    <text evidence="16">The sequence shown here is derived from an EMBL/GenBank/DDBJ whole genome shotgun (WGS) entry which is preliminary data.</text>
</comment>
<dbReference type="InterPro" id="IPR002315">
    <property type="entry name" value="tRNA-synt_gly"/>
</dbReference>
<dbReference type="GO" id="GO:0070150">
    <property type="term" value="P:mitochondrial glycyl-tRNA aminoacylation"/>
    <property type="evidence" value="ECO:0007669"/>
    <property type="project" value="TreeGrafter"/>
</dbReference>
<dbReference type="PRINTS" id="PR01043">
    <property type="entry name" value="TRNASYNTHGLY"/>
</dbReference>
<dbReference type="Pfam" id="PF03129">
    <property type="entry name" value="HGTP_anticodon"/>
    <property type="match status" value="1"/>
</dbReference>
<keyword evidence="8" id="KW-0547">Nucleotide-binding</keyword>
<feature type="region of interest" description="Disordered" evidence="14">
    <location>
        <begin position="200"/>
        <end position="224"/>
    </location>
</feature>
<dbReference type="InterPro" id="IPR002314">
    <property type="entry name" value="aa-tRNA-synt_IIb"/>
</dbReference>